<dbReference type="EMBL" id="CP019288">
    <property type="protein sequence ID" value="QHI38124.1"/>
    <property type="molecule type" value="Genomic_DNA"/>
</dbReference>
<accession>A0A7L4ZQG8</accession>
<dbReference type="CDD" id="cd10918">
    <property type="entry name" value="CE4_NodB_like_5s_6s"/>
    <property type="match status" value="1"/>
</dbReference>
<dbReference type="AlphaFoldDB" id="A0A7L4ZQG8"/>
<keyword evidence="5" id="KW-1185">Reference proteome</keyword>
<proteinExistence type="predicted"/>
<dbReference type="PANTHER" id="PTHR34216">
    <property type="match status" value="1"/>
</dbReference>
<organism evidence="4 5">
    <name type="scientific">Kordia antarctica</name>
    <dbReference type="NCBI Taxonomy" id="1218801"/>
    <lineage>
        <taxon>Bacteria</taxon>
        <taxon>Pseudomonadati</taxon>
        <taxon>Bacteroidota</taxon>
        <taxon>Flavobacteriia</taxon>
        <taxon>Flavobacteriales</taxon>
        <taxon>Flavobacteriaceae</taxon>
        <taxon>Kordia</taxon>
    </lineage>
</organism>
<dbReference type="PANTHER" id="PTHR34216:SF3">
    <property type="entry name" value="POLY-BETA-1,6-N-ACETYL-D-GLUCOSAMINE N-DEACETYLASE"/>
    <property type="match status" value="1"/>
</dbReference>
<dbReference type="GO" id="GO:0005576">
    <property type="term" value="C:extracellular region"/>
    <property type="evidence" value="ECO:0007669"/>
    <property type="project" value="UniProtKB-SubCell"/>
</dbReference>
<sequence>MLWMRIKYRLGLIYKTILFKLGLGKLLLKNRYGERILLFHGIDAIGETKYNSRFISKAFFEEFIKYITTHYNVISLDDFYQNKFKKGTLNIAITFDDGYLNNYKYAVPILEKYNIPACFYITTIHEKAPYLWADFLDLVSYHTEKTSVVFERNLYQKSAKKEFIWNKISIKNVAKALPYDVLKMIYQVFEDDWKALPTEDLKDYWKLMNAKQIKEIADNPLFTIGAHGETHASLIDIPLAAAKQEILNSKKQLETICNQPITEFAFPFGFYNQELADYCSEIGFERLLLVDYNTKEDVKNEAWKNRFVMNPYISLEQQLACLLKGSYF</sequence>
<dbReference type="KEGG" id="kan:IMCC3317_35100"/>
<keyword evidence="2" id="KW-0732">Signal</keyword>
<feature type="domain" description="NodB homology" evidence="3">
    <location>
        <begin position="89"/>
        <end position="328"/>
    </location>
</feature>
<evidence type="ECO:0000313" key="4">
    <source>
        <dbReference type="EMBL" id="QHI38124.1"/>
    </source>
</evidence>
<evidence type="ECO:0000256" key="1">
    <source>
        <dbReference type="ARBA" id="ARBA00004613"/>
    </source>
</evidence>
<protein>
    <recommendedName>
        <fullName evidence="3">NodB homology domain-containing protein</fullName>
    </recommendedName>
</protein>
<dbReference type="GO" id="GO:0005975">
    <property type="term" value="P:carbohydrate metabolic process"/>
    <property type="evidence" value="ECO:0007669"/>
    <property type="project" value="InterPro"/>
</dbReference>
<name>A0A7L4ZQG8_9FLAO</name>
<dbReference type="GO" id="GO:0016810">
    <property type="term" value="F:hydrolase activity, acting on carbon-nitrogen (but not peptide) bonds"/>
    <property type="evidence" value="ECO:0007669"/>
    <property type="project" value="InterPro"/>
</dbReference>
<dbReference type="Pfam" id="PF01522">
    <property type="entry name" value="Polysacc_deac_1"/>
    <property type="match status" value="1"/>
</dbReference>
<dbReference type="SUPFAM" id="SSF88713">
    <property type="entry name" value="Glycoside hydrolase/deacetylase"/>
    <property type="match status" value="1"/>
</dbReference>
<evidence type="ECO:0000313" key="5">
    <source>
        <dbReference type="Proteomes" id="UP000464657"/>
    </source>
</evidence>
<comment type="subcellular location">
    <subcellularLocation>
        <location evidence="1">Secreted</location>
    </subcellularLocation>
</comment>
<dbReference type="Proteomes" id="UP000464657">
    <property type="component" value="Chromosome"/>
</dbReference>
<reference evidence="4 5" key="1">
    <citation type="journal article" date="2013" name="Int. J. Syst. Evol. Microbiol.">
        <title>Kordia antarctica sp. nov., isolated from Antarctic seawater.</title>
        <authorList>
            <person name="Baek K."/>
            <person name="Choi A."/>
            <person name="Kang I."/>
            <person name="Lee K."/>
            <person name="Cho J.C."/>
        </authorList>
    </citation>
    <scope>NUCLEOTIDE SEQUENCE [LARGE SCALE GENOMIC DNA]</scope>
    <source>
        <strain evidence="4 5">IMCC3317</strain>
    </source>
</reference>
<dbReference type="InterPro" id="IPR051398">
    <property type="entry name" value="Polysacch_Deacetylase"/>
</dbReference>
<evidence type="ECO:0000256" key="2">
    <source>
        <dbReference type="ARBA" id="ARBA00022729"/>
    </source>
</evidence>
<evidence type="ECO:0000259" key="3">
    <source>
        <dbReference type="PROSITE" id="PS51677"/>
    </source>
</evidence>
<dbReference type="PROSITE" id="PS51677">
    <property type="entry name" value="NODB"/>
    <property type="match status" value="1"/>
</dbReference>
<dbReference type="InterPro" id="IPR011330">
    <property type="entry name" value="Glyco_hydro/deAcase_b/a-brl"/>
</dbReference>
<dbReference type="InterPro" id="IPR002509">
    <property type="entry name" value="NODB_dom"/>
</dbReference>
<dbReference type="Gene3D" id="3.20.20.370">
    <property type="entry name" value="Glycoside hydrolase/deacetylase"/>
    <property type="match status" value="1"/>
</dbReference>
<gene>
    <name evidence="4" type="ORF">IMCC3317_35100</name>
</gene>